<keyword evidence="7" id="KW-0472">Membrane</keyword>
<keyword evidence="6" id="KW-0503">Monooxygenase</keyword>
<feature type="binding site" description="axial binding residue" evidence="5">
    <location>
        <position position="465"/>
    </location>
    <ligand>
        <name>heme</name>
        <dbReference type="ChEBI" id="CHEBI:30413"/>
    </ligand>
    <ligandPart>
        <name>Fe</name>
        <dbReference type="ChEBI" id="CHEBI:18248"/>
    </ligandPart>
</feature>
<protein>
    <submittedName>
        <fullName evidence="8">Cytochrome P450</fullName>
    </submittedName>
</protein>
<gene>
    <name evidence="8" type="ORF">IF1G_05440</name>
</gene>
<dbReference type="InterPro" id="IPR017972">
    <property type="entry name" value="Cyt_P450_CS"/>
</dbReference>
<dbReference type="GO" id="GO:0004497">
    <property type="term" value="F:monooxygenase activity"/>
    <property type="evidence" value="ECO:0007669"/>
    <property type="project" value="UniProtKB-KW"/>
</dbReference>
<dbReference type="Gene3D" id="1.10.630.10">
    <property type="entry name" value="Cytochrome P450"/>
    <property type="match status" value="1"/>
</dbReference>
<proteinExistence type="inferred from homology"/>
<feature type="transmembrane region" description="Helical" evidence="7">
    <location>
        <begin position="6"/>
        <end position="26"/>
    </location>
</feature>
<dbReference type="PANTHER" id="PTHR46300">
    <property type="entry name" value="P450, PUTATIVE (EUROFUNG)-RELATED-RELATED"/>
    <property type="match status" value="1"/>
</dbReference>
<accession>A0A545VZP2</accession>
<comment type="cofactor">
    <cofactor evidence="5">
        <name>heme</name>
        <dbReference type="ChEBI" id="CHEBI:30413"/>
    </cofactor>
</comment>
<evidence type="ECO:0000313" key="9">
    <source>
        <dbReference type="Proteomes" id="UP000315783"/>
    </source>
</evidence>
<dbReference type="InterPro" id="IPR002401">
    <property type="entry name" value="Cyt_P450_E_grp-I"/>
</dbReference>
<keyword evidence="9" id="KW-1185">Reference proteome</keyword>
<evidence type="ECO:0000256" key="4">
    <source>
        <dbReference type="ARBA" id="ARBA00023004"/>
    </source>
</evidence>
<evidence type="ECO:0000256" key="6">
    <source>
        <dbReference type="RuleBase" id="RU000461"/>
    </source>
</evidence>
<keyword evidence="4 5" id="KW-0408">Iron</keyword>
<evidence type="ECO:0000256" key="2">
    <source>
        <dbReference type="ARBA" id="ARBA00022723"/>
    </source>
</evidence>
<evidence type="ECO:0000313" key="8">
    <source>
        <dbReference type="EMBL" id="TQV95611.1"/>
    </source>
</evidence>
<dbReference type="Pfam" id="PF00067">
    <property type="entry name" value="p450"/>
    <property type="match status" value="1"/>
</dbReference>
<dbReference type="InterPro" id="IPR050364">
    <property type="entry name" value="Cytochrome_P450_fung"/>
</dbReference>
<dbReference type="PROSITE" id="PS00086">
    <property type="entry name" value="CYTOCHROME_P450"/>
    <property type="match status" value="1"/>
</dbReference>
<dbReference type="PANTHER" id="PTHR46300:SF6">
    <property type="entry name" value="CYTOCHROME P450 2C30"/>
    <property type="match status" value="1"/>
</dbReference>
<dbReference type="PRINTS" id="PR00463">
    <property type="entry name" value="EP450I"/>
</dbReference>
<dbReference type="STRING" id="43265.A0A545VZP2"/>
<sequence length="546" mass="62448">MTLLLYSWYFYAVAVPGLLLSFLAILRRRTSTSKDDERFPGPRQFPLVGRVHDLPRHAMWLKLKEWADEYGPIYETSMMGLRFIVVTDEGMAQELLIKRGNSFSGRTQIRALLDHKTSPVYVALQDRNESWKRQRKWVHAAMASASQANFHGHVEREVKRYLVTLLVDPARFHDNARALTGRIMATLSMDDATQGVRFGAAATETLRRMSVSGPIVNALTPLYALCDVVGYNPWRRSEEARERGMRGWWRANLQVAKRRFREGTLPETTWSYRYLAQVAAAAEGGTENLDLRQSSKEEGEEEEEDFAACMLGFQAMVGVVTVAGPVQYFLMAMGLHPEWQRRAQKEIDAVCGDDMPQIGDYERLPILRACVKESLRWRSTVPLGVPHRCEEDVEYRGVTIKKDDVVLACEWALNRVPEQYPDPESFRPERWLEPGWPTYMAPLSRYPNLREGKGMHTFGWGRRMCLGQSLADYELFVTGASVVWGFDLSAKTCPLTGEDVVFDDRATNSSVILEPTPFPMDLKPRSPERAKRIMHQYELVRSELKV</sequence>
<organism evidence="8 9">
    <name type="scientific">Cordyceps javanica</name>
    <dbReference type="NCBI Taxonomy" id="43265"/>
    <lineage>
        <taxon>Eukaryota</taxon>
        <taxon>Fungi</taxon>
        <taxon>Dikarya</taxon>
        <taxon>Ascomycota</taxon>
        <taxon>Pezizomycotina</taxon>
        <taxon>Sordariomycetes</taxon>
        <taxon>Hypocreomycetidae</taxon>
        <taxon>Hypocreales</taxon>
        <taxon>Cordycipitaceae</taxon>
        <taxon>Cordyceps</taxon>
    </lineage>
</organism>
<dbReference type="AlphaFoldDB" id="A0A545VZP2"/>
<keyword evidence="3 6" id="KW-0560">Oxidoreductase</keyword>
<dbReference type="SUPFAM" id="SSF48264">
    <property type="entry name" value="Cytochrome P450"/>
    <property type="match status" value="1"/>
</dbReference>
<dbReference type="GO" id="GO:0016705">
    <property type="term" value="F:oxidoreductase activity, acting on paired donors, with incorporation or reduction of molecular oxygen"/>
    <property type="evidence" value="ECO:0007669"/>
    <property type="project" value="InterPro"/>
</dbReference>
<comment type="caution">
    <text evidence="8">The sequence shown here is derived from an EMBL/GenBank/DDBJ whole genome shotgun (WGS) entry which is preliminary data.</text>
</comment>
<dbReference type="InterPro" id="IPR001128">
    <property type="entry name" value="Cyt_P450"/>
</dbReference>
<dbReference type="Proteomes" id="UP000315783">
    <property type="component" value="Unassembled WGS sequence"/>
</dbReference>
<evidence type="ECO:0000256" key="1">
    <source>
        <dbReference type="ARBA" id="ARBA00010617"/>
    </source>
</evidence>
<dbReference type="GO" id="GO:0005506">
    <property type="term" value="F:iron ion binding"/>
    <property type="evidence" value="ECO:0007669"/>
    <property type="project" value="InterPro"/>
</dbReference>
<reference evidence="8 9" key="1">
    <citation type="journal article" date="2019" name="Appl. Microbiol. Biotechnol.">
        <title>Genome sequence of Isaria javanica and comparative genome analysis insights into family S53 peptidase evolution in fungal entomopathogens.</title>
        <authorList>
            <person name="Lin R."/>
            <person name="Zhang X."/>
            <person name="Xin B."/>
            <person name="Zou M."/>
            <person name="Gao Y."/>
            <person name="Qin F."/>
            <person name="Hu Q."/>
            <person name="Xie B."/>
            <person name="Cheng X."/>
        </authorList>
    </citation>
    <scope>NUCLEOTIDE SEQUENCE [LARGE SCALE GENOMIC DNA]</scope>
    <source>
        <strain evidence="8 9">IJ1G</strain>
    </source>
</reference>
<evidence type="ECO:0000256" key="5">
    <source>
        <dbReference type="PIRSR" id="PIRSR602401-1"/>
    </source>
</evidence>
<keyword evidence="7" id="KW-0812">Transmembrane</keyword>
<dbReference type="InterPro" id="IPR036396">
    <property type="entry name" value="Cyt_P450_sf"/>
</dbReference>
<dbReference type="OrthoDB" id="1103324at2759"/>
<dbReference type="EMBL" id="SPUK01000007">
    <property type="protein sequence ID" value="TQV95611.1"/>
    <property type="molecule type" value="Genomic_DNA"/>
</dbReference>
<comment type="similarity">
    <text evidence="1 6">Belongs to the cytochrome P450 family.</text>
</comment>
<name>A0A545VZP2_9HYPO</name>
<keyword evidence="2 5" id="KW-0479">Metal-binding</keyword>
<keyword evidence="5 6" id="KW-0349">Heme</keyword>
<dbReference type="GO" id="GO:0020037">
    <property type="term" value="F:heme binding"/>
    <property type="evidence" value="ECO:0007669"/>
    <property type="project" value="InterPro"/>
</dbReference>
<evidence type="ECO:0000256" key="3">
    <source>
        <dbReference type="ARBA" id="ARBA00023002"/>
    </source>
</evidence>
<keyword evidence="7" id="KW-1133">Transmembrane helix</keyword>
<evidence type="ECO:0000256" key="7">
    <source>
        <dbReference type="SAM" id="Phobius"/>
    </source>
</evidence>